<dbReference type="InterPro" id="IPR020846">
    <property type="entry name" value="MFS_dom"/>
</dbReference>
<keyword evidence="4 6" id="KW-1133">Transmembrane helix</keyword>
<evidence type="ECO:0000256" key="5">
    <source>
        <dbReference type="ARBA" id="ARBA00023136"/>
    </source>
</evidence>
<keyword evidence="3 6" id="KW-0812">Transmembrane</keyword>
<reference evidence="8" key="1">
    <citation type="submission" date="2021-01" db="EMBL/GenBank/DDBJ databases">
        <title>Modified the classification status of verrucomicrobia.</title>
        <authorList>
            <person name="Feng X."/>
        </authorList>
    </citation>
    <scope>NUCLEOTIDE SEQUENCE</scope>
    <source>
        <strain evidence="8">KCTC 13126</strain>
    </source>
</reference>
<accession>A0A934VKH8</accession>
<comment type="subcellular location">
    <subcellularLocation>
        <location evidence="1">Membrane</location>
        <topology evidence="1">Multi-pass membrane protein</topology>
    </subcellularLocation>
</comment>
<organism evidence="8 9">
    <name type="scientific">Pelagicoccus mobilis</name>
    <dbReference type="NCBI Taxonomy" id="415221"/>
    <lineage>
        <taxon>Bacteria</taxon>
        <taxon>Pseudomonadati</taxon>
        <taxon>Verrucomicrobiota</taxon>
        <taxon>Opitutia</taxon>
        <taxon>Puniceicoccales</taxon>
        <taxon>Pelagicoccaceae</taxon>
        <taxon>Pelagicoccus</taxon>
    </lineage>
</organism>
<protein>
    <submittedName>
        <fullName evidence="8">MFS transporter</fullName>
    </submittedName>
</protein>
<keyword evidence="2" id="KW-0813">Transport</keyword>
<sequence>MNTSRLSFWQIWNMSFGFLGIQFGWGLQMANMSAIYQFLGAEESEIPLLWLAAPITGLVVQPIIGYYSDRTWTRLGRRRPYFLVGAILASLALIAMPNSSTLWMAAGLLWILDASVNISMEPFRAFVGDKLPEDQRKTGFAMQSLLIGLGAVAASSLPWVFTNVFGMESGSGADGAIPDSVKISFYIGSAIFFFAVLYTVLTSTESPPEDLEAFEKEKAESAGVGHMFAEIFGGIKNMPTAMRQLAVSQFFTWFGLFCLWLYFSPAVATQIFGGTAGEPEYQKGVEWAGVCLSAYNFVAFLFSFALIALTKRYSAKAIHTVCLLCGALGLVSIAFIPTPQPLIAAMVGIGIAWASILSMPYAMLSNVIPAKKMGFYMGVFNFFIVLPQIVASLGLGPVVKHLLGNNAAIAVAMGGVSFLVAAFSLRFVEENN</sequence>
<feature type="transmembrane region" description="Helical" evidence="6">
    <location>
        <begin position="181"/>
        <end position="201"/>
    </location>
</feature>
<dbReference type="InterPro" id="IPR036259">
    <property type="entry name" value="MFS_trans_sf"/>
</dbReference>
<feature type="transmembrane region" description="Helical" evidence="6">
    <location>
        <begin position="407"/>
        <end position="428"/>
    </location>
</feature>
<dbReference type="Gene3D" id="1.20.1250.20">
    <property type="entry name" value="MFS general substrate transporter like domains"/>
    <property type="match status" value="2"/>
</dbReference>
<feature type="transmembrane region" description="Helical" evidence="6">
    <location>
        <begin position="140"/>
        <end position="161"/>
    </location>
</feature>
<evidence type="ECO:0000256" key="4">
    <source>
        <dbReference type="ARBA" id="ARBA00022989"/>
    </source>
</evidence>
<gene>
    <name evidence="8" type="ORF">JIN87_07440</name>
</gene>
<proteinExistence type="predicted"/>
<evidence type="ECO:0000256" key="3">
    <source>
        <dbReference type="ARBA" id="ARBA00022692"/>
    </source>
</evidence>
<evidence type="ECO:0000256" key="6">
    <source>
        <dbReference type="SAM" id="Phobius"/>
    </source>
</evidence>
<evidence type="ECO:0000259" key="7">
    <source>
        <dbReference type="PROSITE" id="PS50850"/>
    </source>
</evidence>
<feature type="transmembrane region" description="Helical" evidence="6">
    <location>
        <begin position="102"/>
        <end position="120"/>
    </location>
</feature>
<name>A0A934VKH8_9BACT</name>
<dbReference type="GO" id="GO:0022857">
    <property type="term" value="F:transmembrane transporter activity"/>
    <property type="evidence" value="ECO:0007669"/>
    <property type="project" value="InterPro"/>
</dbReference>
<feature type="transmembrane region" description="Helical" evidence="6">
    <location>
        <begin position="48"/>
        <end position="68"/>
    </location>
</feature>
<dbReference type="Proteomes" id="UP000617628">
    <property type="component" value="Unassembled WGS sequence"/>
</dbReference>
<evidence type="ECO:0000313" key="9">
    <source>
        <dbReference type="Proteomes" id="UP000617628"/>
    </source>
</evidence>
<dbReference type="PROSITE" id="PS50850">
    <property type="entry name" value="MFS"/>
    <property type="match status" value="1"/>
</dbReference>
<dbReference type="InterPro" id="IPR011701">
    <property type="entry name" value="MFS"/>
</dbReference>
<evidence type="ECO:0000256" key="2">
    <source>
        <dbReference type="ARBA" id="ARBA00022448"/>
    </source>
</evidence>
<feature type="transmembrane region" description="Helical" evidence="6">
    <location>
        <begin position="80"/>
        <end position="96"/>
    </location>
</feature>
<feature type="transmembrane region" description="Helical" evidence="6">
    <location>
        <begin position="245"/>
        <end position="263"/>
    </location>
</feature>
<dbReference type="Pfam" id="PF07690">
    <property type="entry name" value="MFS_1"/>
    <property type="match status" value="1"/>
</dbReference>
<dbReference type="AlphaFoldDB" id="A0A934VKH8"/>
<keyword evidence="9" id="KW-1185">Reference proteome</keyword>
<feature type="transmembrane region" description="Helical" evidence="6">
    <location>
        <begin position="287"/>
        <end position="310"/>
    </location>
</feature>
<feature type="domain" description="Major facilitator superfamily (MFS) profile" evidence="7">
    <location>
        <begin position="241"/>
        <end position="432"/>
    </location>
</feature>
<feature type="transmembrane region" description="Helical" evidence="6">
    <location>
        <begin position="317"/>
        <end position="336"/>
    </location>
</feature>
<feature type="transmembrane region" description="Helical" evidence="6">
    <location>
        <begin position="342"/>
        <end position="363"/>
    </location>
</feature>
<feature type="transmembrane region" description="Helical" evidence="6">
    <location>
        <begin position="375"/>
        <end position="395"/>
    </location>
</feature>
<dbReference type="EMBL" id="JAENIL010000011">
    <property type="protein sequence ID" value="MBK1876696.1"/>
    <property type="molecule type" value="Genomic_DNA"/>
</dbReference>
<evidence type="ECO:0000256" key="1">
    <source>
        <dbReference type="ARBA" id="ARBA00004141"/>
    </source>
</evidence>
<keyword evidence="5 6" id="KW-0472">Membrane</keyword>
<dbReference type="PANTHER" id="PTHR19432">
    <property type="entry name" value="SUGAR TRANSPORTER"/>
    <property type="match status" value="1"/>
</dbReference>
<dbReference type="SUPFAM" id="SSF103473">
    <property type="entry name" value="MFS general substrate transporter"/>
    <property type="match status" value="1"/>
</dbReference>
<evidence type="ECO:0000313" key="8">
    <source>
        <dbReference type="EMBL" id="MBK1876696.1"/>
    </source>
</evidence>
<dbReference type="GO" id="GO:0016020">
    <property type="term" value="C:membrane"/>
    <property type="evidence" value="ECO:0007669"/>
    <property type="project" value="UniProtKB-SubCell"/>
</dbReference>
<dbReference type="PANTHER" id="PTHR19432:SF35">
    <property type="entry name" value="SOLUTE CARRIER FAMILY 45 MEMBER 3 ISOFORM X1"/>
    <property type="match status" value="1"/>
</dbReference>
<feature type="transmembrane region" description="Helical" evidence="6">
    <location>
        <begin position="12"/>
        <end position="36"/>
    </location>
</feature>
<comment type="caution">
    <text evidence="8">The sequence shown here is derived from an EMBL/GenBank/DDBJ whole genome shotgun (WGS) entry which is preliminary data.</text>
</comment>
<dbReference type="RefSeq" id="WP_200354913.1">
    <property type="nucleotide sequence ID" value="NZ_JAENIL010000011.1"/>
</dbReference>